<dbReference type="AlphaFoldDB" id="A0A5N3PHC2"/>
<keyword evidence="3" id="KW-1185">Reference proteome</keyword>
<reference evidence="2 3" key="1">
    <citation type="journal article" date="2019" name="Microorganisms">
        <title>Genome Insights into the Novel Species Microvirga brassicacearum, a Rapeseed Endophyte with Biotechnological Potential.</title>
        <authorList>
            <person name="Jimenez-Gomez A."/>
            <person name="Saati-Santamaria Z."/>
            <person name="Igual J.M."/>
            <person name="Rivas R."/>
            <person name="Mateos P.F."/>
            <person name="Garcia-Fraile P."/>
        </authorList>
    </citation>
    <scope>NUCLEOTIDE SEQUENCE [LARGE SCALE GENOMIC DNA]</scope>
    <source>
        <strain evidence="2 3">CDVBN77</strain>
    </source>
</reference>
<keyword evidence="1" id="KW-1133">Transmembrane helix</keyword>
<keyword evidence="1" id="KW-0472">Membrane</keyword>
<evidence type="ECO:0000313" key="2">
    <source>
        <dbReference type="EMBL" id="KAB0269083.1"/>
    </source>
</evidence>
<proteinExistence type="predicted"/>
<keyword evidence="2" id="KW-0808">Transferase</keyword>
<feature type="transmembrane region" description="Helical" evidence="1">
    <location>
        <begin position="12"/>
        <end position="30"/>
    </location>
</feature>
<sequence length="113" mass="12367">MMPFSFTWELNLVALVTLVGSAVAVLRFWLTASQKADLAIRSAADAMESARQAHEKVALLQAAINAHQLSQAERLVSREVLREVEGRLAGAIENLGDRLDGLVKELIKQSRVS</sequence>
<evidence type="ECO:0000313" key="3">
    <source>
        <dbReference type="Proteomes" id="UP000325684"/>
    </source>
</evidence>
<dbReference type="GO" id="GO:0016746">
    <property type="term" value="F:acyltransferase activity"/>
    <property type="evidence" value="ECO:0007669"/>
    <property type="project" value="UniProtKB-KW"/>
</dbReference>
<gene>
    <name evidence="2" type="ORF">FEZ63_02950</name>
</gene>
<name>A0A5N3PHC2_9HYPH</name>
<dbReference type="Proteomes" id="UP000325684">
    <property type="component" value="Unassembled WGS sequence"/>
</dbReference>
<evidence type="ECO:0000256" key="1">
    <source>
        <dbReference type="SAM" id="Phobius"/>
    </source>
</evidence>
<keyword evidence="1" id="KW-0812">Transmembrane</keyword>
<accession>A0A5N3PHC2</accession>
<keyword evidence="2" id="KW-0012">Acyltransferase</keyword>
<organism evidence="2 3">
    <name type="scientific">Microvirga brassicacearum</name>
    <dbReference type="NCBI Taxonomy" id="2580413"/>
    <lineage>
        <taxon>Bacteria</taxon>
        <taxon>Pseudomonadati</taxon>
        <taxon>Pseudomonadota</taxon>
        <taxon>Alphaproteobacteria</taxon>
        <taxon>Hyphomicrobiales</taxon>
        <taxon>Methylobacteriaceae</taxon>
        <taxon>Microvirga</taxon>
    </lineage>
</organism>
<protein>
    <submittedName>
        <fullName evidence="2">Choline/carnitine O-acyltransferase</fullName>
    </submittedName>
</protein>
<comment type="caution">
    <text evidence="2">The sequence shown here is derived from an EMBL/GenBank/DDBJ whole genome shotgun (WGS) entry which is preliminary data.</text>
</comment>
<dbReference type="EMBL" id="VCMV01000003">
    <property type="protein sequence ID" value="KAB0269083.1"/>
    <property type="molecule type" value="Genomic_DNA"/>
</dbReference>
<dbReference type="RefSeq" id="WP_150942140.1">
    <property type="nucleotide sequence ID" value="NZ_VCMV01000003.1"/>
</dbReference>